<dbReference type="SUPFAM" id="SSF51735">
    <property type="entry name" value="NAD(P)-binding Rossmann-fold domains"/>
    <property type="match status" value="1"/>
</dbReference>
<reference evidence="7 8" key="1">
    <citation type="submission" date="2015-03" db="EMBL/GenBank/DDBJ databases">
        <title>RNA-seq based gene annotation and comparative genomics of four Zymoseptoria species reveal species-specific pathogenicity related genes and transposable element activity.</title>
        <authorList>
            <person name="Grandaubert J."/>
            <person name="Bhattacharyya A."/>
            <person name="Stukenbrock E.H."/>
        </authorList>
    </citation>
    <scope>NUCLEOTIDE SEQUENCE [LARGE SCALE GENOMIC DNA]</scope>
    <source>
        <strain evidence="7 8">Zb18110</strain>
    </source>
</reference>
<comment type="similarity">
    <text evidence="1 6">Belongs to the short-chain dehydrogenases/reductases (SDR) family.</text>
</comment>
<dbReference type="PANTHER" id="PTHR42879:SF2">
    <property type="entry name" value="3-OXOACYL-[ACYL-CARRIER-PROTEIN] REDUCTASE FABG"/>
    <property type="match status" value="1"/>
</dbReference>
<evidence type="ECO:0000256" key="2">
    <source>
        <dbReference type="ARBA" id="ARBA00012948"/>
    </source>
</evidence>
<comment type="catalytic activity">
    <reaction evidence="5">
        <text>a (3R)-hydroxyacyl-[ACP] + NADP(+) = a 3-oxoacyl-[ACP] + NADPH + H(+)</text>
        <dbReference type="Rhea" id="RHEA:17397"/>
        <dbReference type="Rhea" id="RHEA-COMP:9916"/>
        <dbReference type="Rhea" id="RHEA-COMP:9945"/>
        <dbReference type="ChEBI" id="CHEBI:15378"/>
        <dbReference type="ChEBI" id="CHEBI:57783"/>
        <dbReference type="ChEBI" id="CHEBI:58349"/>
        <dbReference type="ChEBI" id="CHEBI:78776"/>
        <dbReference type="ChEBI" id="CHEBI:78827"/>
        <dbReference type="EC" id="1.1.1.100"/>
    </reaction>
</comment>
<evidence type="ECO:0000256" key="4">
    <source>
        <dbReference type="ARBA" id="ARBA00023002"/>
    </source>
</evidence>
<dbReference type="PROSITE" id="PS00061">
    <property type="entry name" value="ADH_SHORT"/>
    <property type="match status" value="1"/>
</dbReference>
<sequence length="253" mass="26714">MTSSNDVSGRLALITGASGGIGSACAKQLLDLGCDLALTYSSNRDSLVKLVESFQATATEKKLRITIHQADLASPEQTIKLCEDVQKEHGRAVDILISNAGYGKRIRDVSEIPLSEFEITLNVNLRAPFLLVKGVVDGMKAQKWGRIIFVSSIAAYGGGMNGCHYAASKGGLMGMMKNLSTTLAPLNITVNDVAPAMVGNTGLLPNGDQFPGLVDSIPMHRLCEPEEVANAVTFYARTGFATGQSVIIAGGLK</sequence>
<dbReference type="GO" id="GO:0032787">
    <property type="term" value="P:monocarboxylic acid metabolic process"/>
    <property type="evidence" value="ECO:0007669"/>
    <property type="project" value="UniProtKB-ARBA"/>
</dbReference>
<dbReference type="EC" id="1.1.1.100" evidence="2"/>
<dbReference type="Gene3D" id="3.40.50.720">
    <property type="entry name" value="NAD(P)-binding Rossmann-like Domain"/>
    <property type="match status" value="1"/>
</dbReference>
<accession>A0A0F4GW29</accession>
<evidence type="ECO:0000313" key="8">
    <source>
        <dbReference type="Proteomes" id="UP000033647"/>
    </source>
</evidence>
<protein>
    <recommendedName>
        <fullName evidence="2">3-oxoacyl-[acyl-carrier-protein] reductase</fullName>
        <ecNumber evidence="2">1.1.1.100</ecNumber>
    </recommendedName>
</protein>
<dbReference type="STRING" id="1047168.A0A0F4GW29"/>
<dbReference type="Proteomes" id="UP000033647">
    <property type="component" value="Unassembled WGS sequence"/>
</dbReference>
<evidence type="ECO:0000256" key="6">
    <source>
        <dbReference type="RuleBase" id="RU000363"/>
    </source>
</evidence>
<dbReference type="Pfam" id="PF00106">
    <property type="entry name" value="adh_short"/>
    <property type="match status" value="1"/>
</dbReference>
<dbReference type="EMBL" id="LAFY01000283">
    <property type="protein sequence ID" value="KJY01434.1"/>
    <property type="molecule type" value="Genomic_DNA"/>
</dbReference>
<dbReference type="InterPro" id="IPR020904">
    <property type="entry name" value="Sc_DH/Rdtase_CS"/>
</dbReference>
<evidence type="ECO:0000313" key="7">
    <source>
        <dbReference type="EMBL" id="KJY01434.1"/>
    </source>
</evidence>
<dbReference type="InterPro" id="IPR036291">
    <property type="entry name" value="NAD(P)-bd_dom_sf"/>
</dbReference>
<name>A0A0F4GW29_9PEZI</name>
<evidence type="ECO:0000256" key="1">
    <source>
        <dbReference type="ARBA" id="ARBA00006484"/>
    </source>
</evidence>
<keyword evidence="3" id="KW-0521">NADP</keyword>
<evidence type="ECO:0000256" key="5">
    <source>
        <dbReference type="ARBA" id="ARBA00048508"/>
    </source>
</evidence>
<dbReference type="CDD" id="cd05233">
    <property type="entry name" value="SDR_c"/>
    <property type="match status" value="1"/>
</dbReference>
<dbReference type="PANTHER" id="PTHR42879">
    <property type="entry name" value="3-OXOACYL-(ACYL-CARRIER-PROTEIN) REDUCTASE"/>
    <property type="match status" value="1"/>
</dbReference>
<dbReference type="GO" id="GO:0004316">
    <property type="term" value="F:3-oxoacyl-[acyl-carrier-protein] reductase (NADPH) activity"/>
    <property type="evidence" value="ECO:0007669"/>
    <property type="project" value="UniProtKB-EC"/>
</dbReference>
<dbReference type="PRINTS" id="PR00080">
    <property type="entry name" value="SDRFAMILY"/>
</dbReference>
<dbReference type="FunFam" id="3.40.50.720:FF:000173">
    <property type="entry name" value="3-oxoacyl-[acyl-carrier protein] reductase"/>
    <property type="match status" value="1"/>
</dbReference>
<dbReference type="PRINTS" id="PR00081">
    <property type="entry name" value="GDHRDH"/>
</dbReference>
<keyword evidence="4" id="KW-0560">Oxidoreductase</keyword>
<dbReference type="InterPro" id="IPR002347">
    <property type="entry name" value="SDR_fam"/>
</dbReference>
<dbReference type="InterPro" id="IPR050259">
    <property type="entry name" value="SDR"/>
</dbReference>
<dbReference type="AlphaFoldDB" id="A0A0F4GW29"/>
<dbReference type="OrthoDB" id="417891at2759"/>
<comment type="caution">
    <text evidence="7">The sequence shown here is derived from an EMBL/GenBank/DDBJ whole genome shotgun (WGS) entry which is preliminary data.</text>
</comment>
<keyword evidence="8" id="KW-1185">Reference proteome</keyword>
<proteinExistence type="inferred from homology"/>
<gene>
    <name evidence="7" type="ORF">TI39_contig291g00001</name>
</gene>
<organism evidence="7 8">
    <name type="scientific">Zymoseptoria brevis</name>
    <dbReference type="NCBI Taxonomy" id="1047168"/>
    <lineage>
        <taxon>Eukaryota</taxon>
        <taxon>Fungi</taxon>
        <taxon>Dikarya</taxon>
        <taxon>Ascomycota</taxon>
        <taxon>Pezizomycotina</taxon>
        <taxon>Dothideomycetes</taxon>
        <taxon>Dothideomycetidae</taxon>
        <taxon>Mycosphaerellales</taxon>
        <taxon>Mycosphaerellaceae</taxon>
        <taxon>Zymoseptoria</taxon>
    </lineage>
</organism>
<evidence type="ECO:0000256" key="3">
    <source>
        <dbReference type="ARBA" id="ARBA00022857"/>
    </source>
</evidence>